<gene>
    <name evidence="2" type="ORF">EXE30_15690</name>
</gene>
<evidence type="ECO:0000313" key="3">
    <source>
        <dbReference type="Proteomes" id="UP000292110"/>
    </source>
</evidence>
<comment type="caution">
    <text evidence="2">The sequence shown here is derived from an EMBL/GenBank/DDBJ whole genome shotgun (WGS) entry which is preliminary data.</text>
</comment>
<feature type="non-terminal residue" evidence="2">
    <location>
        <position position="68"/>
    </location>
</feature>
<evidence type="ECO:0000256" key="1">
    <source>
        <dbReference type="SAM" id="Phobius"/>
    </source>
</evidence>
<dbReference type="Proteomes" id="UP000292110">
    <property type="component" value="Unassembled WGS sequence"/>
</dbReference>
<protein>
    <submittedName>
        <fullName evidence="2">Uncharacterized protein</fullName>
    </submittedName>
</protein>
<accession>A0A4Q6X5T1</accession>
<proteinExistence type="predicted"/>
<evidence type="ECO:0000313" key="2">
    <source>
        <dbReference type="EMBL" id="RZF49377.1"/>
    </source>
</evidence>
<dbReference type="AlphaFoldDB" id="A0A4Q6X5T1"/>
<keyword evidence="3" id="KW-1185">Reference proteome</keyword>
<feature type="transmembrane region" description="Helical" evidence="1">
    <location>
        <begin position="15"/>
        <end position="38"/>
    </location>
</feature>
<keyword evidence="1" id="KW-1133">Transmembrane helix</keyword>
<organism evidence="2 3">
    <name type="scientific">Acinetobacter halotolerans</name>
    <dbReference type="NCBI Taxonomy" id="1752076"/>
    <lineage>
        <taxon>Bacteria</taxon>
        <taxon>Pseudomonadati</taxon>
        <taxon>Pseudomonadota</taxon>
        <taxon>Gammaproteobacteria</taxon>
        <taxon>Moraxellales</taxon>
        <taxon>Moraxellaceae</taxon>
        <taxon>Acinetobacter</taxon>
    </lineage>
</organism>
<reference evidence="2 3" key="1">
    <citation type="submission" date="2019-02" db="EMBL/GenBank/DDBJ databases">
        <title>The draft genome of Acinetobacter halotolerans strain JCM 31009.</title>
        <authorList>
            <person name="Qin J."/>
            <person name="Feng Y."/>
            <person name="Nemec A."/>
            <person name="Zong Z."/>
        </authorList>
    </citation>
    <scope>NUCLEOTIDE SEQUENCE [LARGE SCALE GENOMIC DNA]</scope>
    <source>
        <strain evidence="2 3">JCM 31009</strain>
    </source>
</reference>
<sequence>MIEFIIKLYKADPSLFVGMFGLLLIIITIVLFFIFYIYMNVHLKGISKIIFNNEKHYRRPLEPFNFII</sequence>
<keyword evidence="1" id="KW-0472">Membrane</keyword>
<dbReference type="EMBL" id="SGIM01000025">
    <property type="protein sequence ID" value="RZF49377.1"/>
    <property type="molecule type" value="Genomic_DNA"/>
</dbReference>
<name>A0A4Q6X5T1_9GAMM</name>
<keyword evidence="1" id="KW-0812">Transmembrane</keyword>